<organism evidence="2 3">
    <name type="scientific">Protopolystoma xenopodis</name>
    <dbReference type="NCBI Taxonomy" id="117903"/>
    <lineage>
        <taxon>Eukaryota</taxon>
        <taxon>Metazoa</taxon>
        <taxon>Spiralia</taxon>
        <taxon>Lophotrochozoa</taxon>
        <taxon>Platyhelminthes</taxon>
        <taxon>Monogenea</taxon>
        <taxon>Polyopisthocotylea</taxon>
        <taxon>Polystomatidea</taxon>
        <taxon>Polystomatidae</taxon>
        <taxon>Protopolystoma</taxon>
    </lineage>
</organism>
<feature type="region of interest" description="Disordered" evidence="1">
    <location>
        <begin position="390"/>
        <end position="438"/>
    </location>
</feature>
<feature type="region of interest" description="Disordered" evidence="1">
    <location>
        <begin position="143"/>
        <end position="264"/>
    </location>
</feature>
<evidence type="ECO:0000313" key="3">
    <source>
        <dbReference type="Proteomes" id="UP000784294"/>
    </source>
</evidence>
<name>A0A3S5BE43_9PLAT</name>
<gene>
    <name evidence="2" type="ORF">PXEA_LOCUS14387</name>
</gene>
<feature type="compositionally biased region" description="Basic and acidic residues" evidence="1">
    <location>
        <begin position="193"/>
        <end position="205"/>
    </location>
</feature>
<feature type="compositionally biased region" description="Polar residues" evidence="1">
    <location>
        <begin position="206"/>
        <end position="264"/>
    </location>
</feature>
<evidence type="ECO:0000313" key="2">
    <source>
        <dbReference type="EMBL" id="VEL20947.1"/>
    </source>
</evidence>
<dbReference type="EMBL" id="CAAALY010048743">
    <property type="protein sequence ID" value="VEL20947.1"/>
    <property type="molecule type" value="Genomic_DNA"/>
</dbReference>
<feature type="compositionally biased region" description="Polar residues" evidence="1">
    <location>
        <begin position="98"/>
        <end position="116"/>
    </location>
</feature>
<accession>A0A3S5BE43</accession>
<comment type="caution">
    <text evidence="2">The sequence shown here is derived from an EMBL/GenBank/DDBJ whole genome shotgun (WGS) entry which is preliminary data.</text>
</comment>
<feature type="compositionally biased region" description="Polar residues" evidence="1">
    <location>
        <begin position="426"/>
        <end position="438"/>
    </location>
</feature>
<dbReference type="Proteomes" id="UP000784294">
    <property type="component" value="Unassembled WGS sequence"/>
</dbReference>
<feature type="region of interest" description="Disordered" evidence="1">
    <location>
        <begin position="81"/>
        <end position="120"/>
    </location>
</feature>
<feature type="compositionally biased region" description="Low complexity" evidence="1">
    <location>
        <begin position="395"/>
        <end position="409"/>
    </location>
</feature>
<evidence type="ECO:0000256" key="1">
    <source>
        <dbReference type="SAM" id="MobiDB-lite"/>
    </source>
</evidence>
<reference evidence="2" key="1">
    <citation type="submission" date="2018-11" db="EMBL/GenBank/DDBJ databases">
        <authorList>
            <consortium name="Pathogen Informatics"/>
        </authorList>
    </citation>
    <scope>NUCLEOTIDE SEQUENCE</scope>
</reference>
<feature type="compositionally biased region" description="Polar residues" evidence="1">
    <location>
        <begin position="144"/>
        <end position="192"/>
    </location>
</feature>
<dbReference type="AlphaFoldDB" id="A0A3S5BE43"/>
<protein>
    <submittedName>
        <fullName evidence="2">Uncharacterized protein</fullName>
    </submittedName>
</protein>
<sequence length="438" mass="46812">MNKKDLVNILNERKEVDNSQYCRNQASSVSTRSDISGANGLPRFNNDDMDISPGSSPLSCCSSNSQANCNWHYKRQSHVTRHANSLQPNTKKCKDDSSNWNSFKHSSGDSRVTTTKPDAPQNAALRQLVDALRESLGSILAHSPASSISTPNVSNSKSVNEHTNANSASRSITYGSNGPVSDTHCRSITSNRLSDKHVSDQRDNMNRQMSDSFQESQTPRGTLSTTPNTSGTANTSPPVYSKNSTRQLKNVQTNNPGGSASSRTKNMANTLSALFNLLGAAAPSNSGGIPGAKPAKSPCTVNPKYGNNPGLNASLPKQSPSGLIPHLVTNHLSMIRHPSSSASPLMPSPITPLSATTSHQLHSCFLRPTDEISQTSDISSHPLVSRHLNQAPFQGSSSSPSLSSGLISGAPHKEHRMQVHHPPTIASFNQLQNSTPQS</sequence>
<proteinExistence type="predicted"/>
<keyword evidence="3" id="KW-1185">Reference proteome</keyword>